<dbReference type="AlphaFoldDB" id="A0A0G9MYV9"/>
<evidence type="ECO:0000313" key="1">
    <source>
        <dbReference type="EMBL" id="KLE35967.1"/>
    </source>
</evidence>
<reference evidence="1 2" key="1">
    <citation type="submission" date="2015-04" db="EMBL/GenBank/DDBJ databases">
        <title>The draft genome sequence of Erythrobacter luteus KA37.</title>
        <authorList>
            <person name="Zhuang L."/>
            <person name="Liu Y."/>
            <person name="Shao Z."/>
        </authorList>
    </citation>
    <scope>NUCLEOTIDE SEQUENCE [LARGE SCALE GENOMIC DNA]</scope>
    <source>
        <strain evidence="1 2">KA37</strain>
    </source>
</reference>
<evidence type="ECO:0000313" key="2">
    <source>
        <dbReference type="Proteomes" id="UP000053464"/>
    </source>
</evidence>
<dbReference type="RefSeq" id="WP_047003371.1">
    <property type="nucleotide sequence ID" value="NZ_LBHB01000001.1"/>
</dbReference>
<proteinExistence type="predicted"/>
<organism evidence="1 2">
    <name type="scientific">Aurantiacibacter luteus</name>
    <dbReference type="NCBI Taxonomy" id="1581420"/>
    <lineage>
        <taxon>Bacteria</taxon>
        <taxon>Pseudomonadati</taxon>
        <taxon>Pseudomonadota</taxon>
        <taxon>Alphaproteobacteria</taxon>
        <taxon>Sphingomonadales</taxon>
        <taxon>Erythrobacteraceae</taxon>
        <taxon>Aurantiacibacter</taxon>
    </lineage>
</organism>
<sequence>MEQENGRWGIWIDVEGFSNLWSAGDQALRGIGQLTSLIFAIGRKCYSRDGERLFAHQMGDAFYIASDFHEESLDRCAALAVMLMRGMTEIGCVARASIAEGDMADYSGCRPREVQTEAHRNGDADVVSLGDGLMTLQSVMGQGLINAVTLDKLTNTKGAILTIAASNAGRLSPGFVTRALAEAPGIISIDWVHSTSERFDEIVERTRLPNPTSGTLEQRLRDYVVEHGLQPKWSDPTFRYAGLDA</sequence>
<gene>
    <name evidence="1" type="ORF">AAW00_06355</name>
</gene>
<dbReference type="EMBL" id="LBHB01000001">
    <property type="protein sequence ID" value="KLE35967.1"/>
    <property type="molecule type" value="Genomic_DNA"/>
</dbReference>
<accession>A0A0G9MYV9</accession>
<keyword evidence="2" id="KW-1185">Reference proteome</keyword>
<dbReference type="Proteomes" id="UP000053464">
    <property type="component" value="Unassembled WGS sequence"/>
</dbReference>
<comment type="caution">
    <text evidence="1">The sequence shown here is derived from an EMBL/GenBank/DDBJ whole genome shotgun (WGS) entry which is preliminary data.</text>
</comment>
<name>A0A0G9MYV9_9SPHN</name>
<dbReference type="OrthoDB" id="7580996at2"/>
<evidence type="ECO:0008006" key="3">
    <source>
        <dbReference type="Google" id="ProtNLM"/>
    </source>
</evidence>
<protein>
    <recommendedName>
        <fullName evidence="3">Guanylate cyclase domain-containing protein</fullName>
    </recommendedName>
</protein>
<dbReference type="PATRIC" id="fig|1581420.6.peg.1286"/>